<evidence type="ECO:0000256" key="4">
    <source>
        <dbReference type="HAMAP-Rule" id="MF_02200"/>
    </source>
</evidence>
<keyword evidence="3 4" id="KW-0143">Chaperone</keyword>
<evidence type="ECO:0000256" key="3">
    <source>
        <dbReference type="ARBA" id="ARBA00023186"/>
    </source>
</evidence>
<comment type="similarity">
    <text evidence="4">Belongs to the NapD family.</text>
</comment>
<comment type="subcellular location">
    <subcellularLocation>
        <location evidence="1 4">Cytoplasm</location>
    </subcellularLocation>
</comment>
<dbReference type="InterPro" id="IPR005623">
    <property type="entry name" value="Chaperone_NapD_NO3_reduct"/>
</dbReference>
<dbReference type="Proteomes" id="UP001165384">
    <property type="component" value="Unassembled WGS sequence"/>
</dbReference>
<evidence type="ECO:0000313" key="6">
    <source>
        <dbReference type="Proteomes" id="UP001165384"/>
    </source>
</evidence>
<protein>
    <recommendedName>
        <fullName evidence="4">Chaperone NapD</fullName>
    </recommendedName>
    <alternativeName>
        <fullName evidence="4">NapA signal peptide-binding chaperone NapD</fullName>
    </alternativeName>
</protein>
<dbReference type="RefSeq" id="WP_275706402.1">
    <property type="nucleotide sequence ID" value="NZ_JAKLTN010000001.1"/>
</dbReference>
<accession>A0ABS9JX25</accession>
<dbReference type="HAMAP" id="MF_02200">
    <property type="entry name" value="NapD"/>
    <property type="match status" value="1"/>
</dbReference>
<organism evidence="5 6">
    <name type="scientific">Dechloromonas hankyongensis</name>
    <dbReference type="NCBI Taxonomy" id="2908002"/>
    <lineage>
        <taxon>Bacteria</taxon>
        <taxon>Pseudomonadati</taxon>
        <taxon>Pseudomonadota</taxon>
        <taxon>Betaproteobacteria</taxon>
        <taxon>Rhodocyclales</taxon>
        <taxon>Azonexaceae</taxon>
        <taxon>Dechloromonas</taxon>
    </lineage>
</organism>
<keyword evidence="6" id="KW-1185">Reference proteome</keyword>
<comment type="function">
    <text evidence="4">Chaperone for NapA, the catalytic subunit of the periplasmic nitrate reductase. It binds directly and specifically to the twin-arginine signal peptide of NapA, preventing premature interaction with the Tat translocase and premature export.</text>
</comment>
<sequence>MDMQVSTGVNISSVILGALPATAEQVAAQLRQLAGVEVHVVADDGRMIVSIESDSEGATVSTFEAIRQLPGVLSASLVFHQYESDPDEEA</sequence>
<dbReference type="Pfam" id="PF03927">
    <property type="entry name" value="NapD"/>
    <property type="match status" value="1"/>
</dbReference>
<comment type="caution">
    <text evidence="5">The sequence shown here is derived from an EMBL/GenBank/DDBJ whole genome shotgun (WGS) entry which is preliminary data.</text>
</comment>
<evidence type="ECO:0000256" key="2">
    <source>
        <dbReference type="ARBA" id="ARBA00022490"/>
    </source>
</evidence>
<dbReference type="EMBL" id="JAKLTN010000001">
    <property type="protein sequence ID" value="MCG2575457.1"/>
    <property type="molecule type" value="Genomic_DNA"/>
</dbReference>
<evidence type="ECO:0000313" key="5">
    <source>
        <dbReference type="EMBL" id="MCG2575457.1"/>
    </source>
</evidence>
<comment type="subunit">
    <text evidence="4">Interacts with the cytoplasmic NapA precursor.</text>
</comment>
<evidence type="ECO:0000256" key="1">
    <source>
        <dbReference type="ARBA" id="ARBA00004496"/>
    </source>
</evidence>
<dbReference type="PANTHER" id="PTHR38603:SF1">
    <property type="entry name" value="CHAPERONE NAPD"/>
    <property type="match status" value="1"/>
</dbReference>
<dbReference type="PANTHER" id="PTHR38603">
    <property type="entry name" value="CHAPERONE NAPD"/>
    <property type="match status" value="1"/>
</dbReference>
<gene>
    <name evidence="4" type="primary">napD</name>
    <name evidence="5" type="ORF">LZ012_00450</name>
</gene>
<proteinExistence type="inferred from homology"/>
<name>A0ABS9JX25_9RHOO</name>
<dbReference type="Gene3D" id="3.30.70.920">
    <property type="match status" value="1"/>
</dbReference>
<keyword evidence="2 4" id="KW-0963">Cytoplasm</keyword>
<reference evidence="5" key="1">
    <citation type="submission" date="2022-01" db="EMBL/GenBank/DDBJ databases">
        <authorList>
            <person name="Jo J.-H."/>
            <person name="Im W.-T."/>
        </authorList>
    </citation>
    <scope>NUCLEOTIDE SEQUENCE</scope>
    <source>
        <strain evidence="5">XY25</strain>
    </source>
</reference>